<dbReference type="PANTHER" id="PTHR13612:SF0">
    <property type="entry name" value="ENHANCER OF MRNA-DECAPPING PROTEIN 3"/>
    <property type="match status" value="1"/>
</dbReference>
<organism evidence="3 4">
    <name type="scientific">Papilio machaon</name>
    <name type="common">Old World swallowtail butterfly</name>
    <dbReference type="NCBI Taxonomy" id="76193"/>
    <lineage>
        <taxon>Eukaryota</taxon>
        <taxon>Metazoa</taxon>
        <taxon>Ecdysozoa</taxon>
        <taxon>Arthropoda</taxon>
        <taxon>Hexapoda</taxon>
        <taxon>Insecta</taxon>
        <taxon>Pterygota</taxon>
        <taxon>Neoptera</taxon>
        <taxon>Endopterygota</taxon>
        <taxon>Lepidoptera</taxon>
        <taxon>Glossata</taxon>
        <taxon>Ditrysia</taxon>
        <taxon>Papilionoidea</taxon>
        <taxon>Papilionidae</taxon>
        <taxon>Papilioninae</taxon>
        <taxon>Papilio</taxon>
    </lineage>
</organism>
<evidence type="ECO:0000259" key="2">
    <source>
        <dbReference type="SMART" id="SM01271"/>
    </source>
</evidence>
<sequence length="417" mass="44289">MSSWVGYAVSVNCGEPLGCYQGTIVETDGSTITLTKAFRNGFPYPKSKVTLNAVDIKELKIIEESQSAPPEQTHSTVSVTKSNKKGQRATVCENLQANPSNLVNIVSNSSGNNVSAVQTGAGRGPPPGPPPGPCRSKPIDIQGPRSNKNISHSGFELLSETYCELMMMRCVGAVGAACAGGYAAAGSVGAGGGASRGRGGAQEKARRRNEACFGDDAESAMHDDFDFEGNLALFDKQVPEELRACEYRTETGAAVPGVSDEVRRRLWAGLRGWAGGAGEAAGVLLARAAADVALQLVGGGRRLDWRNAHQAPVCVAVAGPHRTGAAAVLAARLLASHGARAYVLLAGNSPLLTWNIFMYISNFLKIRKSISLSFIVLYIDGDFLLCLVDFDSYLRGATRGLLHWRDVYIQDELLKFL</sequence>
<dbReference type="EMBL" id="KQ461184">
    <property type="protein sequence ID" value="KPJ07505.1"/>
    <property type="molecule type" value="Genomic_DNA"/>
</dbReference>
<feature type="compositionally biased region" description="Pro residues" evidence="1">
    <location>
        <begin position="124"/>
        <end position="133"/>
    </location>
</feature>
<dbReference type="GO" id="GO:0000932">
    <property type="term" value="C:P-body"/>
    <property type="evidence" value="ECO:0007669"/>
    <property type="project" value="TreeGrafter"/>
</dbReference>
<dbReference type="InParanoid" id="A0A0N1IEX2"/>
<dbReference type="GO" id="GO:0031087">
    <property type="term" value="P:deadenylation-independent decapping of nuclear-transcribed mRNA"/>
    <property type="evidence" value="ECO:0007669"/>
    <property type="project" value="InterPro"/>
</dbReference>
<dbReference type="InterPro" id="IPR034107">
    <property type="entry name" value="Lsm16_N"/>
</dbReference>
<dbReference type="FunCoup" id="A0A0N1IEX2">
    <property type="interactions" value="1147"/>
</dbReference>
<dbReference type="InterPro" id="IPR025609">
    <property type="entry name" value="Lsm14-like_N"/>
</dbReference>
<dbReference type="GO" id="GO:0033962">
    <property type="term" value="P:P-body assembly"/>
    <property type="evidence" value="ECO:0007669"/>
    <property type="project" value="TreeGrafter"/>
</dbReference>
<dbReference type="CDD" id="cd01737">
    <property type="entry name" value="LSm16_N"/>
    <property type="match status" value="1"/>
</dbReference>
<dbReference type="Proteomes" id="UP000053240">
    <property type="component" value="Unassembled WGS sequence"/>
</dbReference>
<gene>
    <name evidence="3" type="ORF">RR48_02875</name>
</gene>
<feature type="domain" description="Lsm14-like N-terminal" evidence="2">
    <location>
        <begin position="1"/>
        <end position="79"/>
    </location>
</feature>
<feature type="region of interest" description="Disordered" evidence="1">
    <location>
        <begin position="113"/>
        <end position="148"/>
    </location>
</feature>
<dbReference type="InterPro" id="IPR036652">
    <property type="entry name" value="YjeF_N_dom_sf"/>
</dbReference>
<dbReference type="STRING" id="76193.A0A0N1IEX2"/>
<dbReference type="AlphaFoldDB" id="A0A0N1IEX2"/>
<evidence type="ECO:0000313" key="4">
    <source>
        <dbReference type="Proteomes" id="UP000053240"/>
    </source>
</evidence>
<dbReference type="Gene3D" id="3.40.50.10260">
    <property type="entry name" value="YjeF N-terminal domain"/>
    <property type="match status" value="1"/>
</dbReference>
<dbReference type="SMART" id="SM01271">
    <property type="entry name" value="LSM14"/>
    <property type="match status" value="1"/>
</dbReference>
<proteinExistence type="predicted"/>
<dbReference type="Gene3D" id="2.30.30.100">
    <property type="match status" value="1"/>
</dbReference>
<dbReference type="SUPFAM" id="SSF64153">
    <property type="entry name" value="YjeF N-terminal domain-like"/>
    <property type="match status" value="1"/>
</dbReference>
<name>A0A0N1IEX2_PAPMA</name>
<evidence type="ECO:0000313" key="3">
    <source>
        <dbReference type="EMBL" id="KPJ07505.1"/>
    </source>
</evidence>
<accession>A0A0N1IEX2</accession>
<evidence type="ECO:0000256" key="1">
    <source>
        <dbReference type="SAM" id="MobiDB-lite"/>
    </source>
</evidence>
<keyword evidence="4" id="KW-1185">Reference proteome</keyword>
<dbReference type="PANTHER" id="PTHR13612">
    <property type="entry name" value="ENHANCER OF MRNA-DECAPPING PROTEIN 3"/>
    <property type="match status" value="1"/>
</dbReference>
<reference evidence="3 4" key="1">
    <citation type="journal article" date="2015" name="Nat. Commun.">
        <title>Outbred genome sequencing and CRISPR/Cas9 gene editing in butterflies.</title>
        <authorList>
            <person name="Li X."/>
            <person name="Fan D."/>
            <person name="Zhang W."/>
            <person name="Liu G."/>
            <person name="Zhang L."/>
            <person name="Zhao L."/>
            <person name="Fang X."/>
            <person name="Chen L."/>
            <person name="Dong Y."/>
            <person name="Chen Y."/>
            <person name="Ding Y."/>
            <person name="Zhao R."/>
            <person name="Feng M."/>
            <person name="Zhu Y."/>
            <person name="Feng Y."/>
            <person name="Jiang X."/>
            <person name="Zhu D."/>
            <person name="Xiang H."/>
            <person name="Feng X."/>
            <person name="Li S."/>
            <person name="Wang J."/>
            <person name="Zhang G."/>
            <person name="Kronforst M.R."/>
            <person name="Wang W."/>
        </authorList>
    </citation>
    <scope>NUCLEOTIDE SEQUENCE [LARGE SCALE GENOMIC DNA]</scope>
    <source>
        <strain evidence="3">Ya'a_city_454_Pm</strain>
        <tissue evidence="3">Whole body</tissue>
    </source>
</reference>
<protein>
    <submittedName>
        <fullName evidence="3">Enhancer of mRNA-decapping protein 3</fullName>
    </submittedName>
</protein>
<dbReference type="GO" id="GO:0003729">
    <property type="term" value="F:mRNA binding"/>
    <property type="evidence" value="ECO:0007669"/>
    <property type="project" value="InterPro"/>
</dbReference>